<keyword evidence="1" id="KW-0472">Membrane</keyword>
<name>A0A0J8VQ18_9ENTR</name>
<feature type="transmembrane region" description="Helical" evidence="1">
    <location>
        <begin position="31"/>
        <end position="52"/>
    </location>
</feature>
<keyword evidence="1" id="KW-1133">Transmembrane helix</keyword>
<accession>A0A0J8VQ18</accession>
<feature type="transmembrane region" description="Helical" evidence="1">
    <location>
        <begin position="64"/>
        <end position="83"/>
    </location>
</feature>
<dbReference type="OrthoDB" id="6628071at2"/>
<dbReference type="PATRIC" id="fig|1656095.3.peg.3703"/>
<keyword evidence="3" id="KW-1185">Reference proteome</keyword>
<sequence>MDVQNLDLQARLRVVLTKTAALLPADIGQQLLAIISPQSLAVMASVITIWAGAHFFGIGEIADLILLIVGWAATGGIALQAGQKLYSFAIKTNEAHTEAELDIAASELAEAITLIGVNTFLALLLKKKPNDTFKKPFRGVSMPTYSKSIAARMNLPKNGGWRYTPTIKISKRKDVNQGATKPWGDAVVGRNYYPAAMPKDEAYLKMLTTLYHEQVHMALAPKFYLLRELRVFLKQSGYNKSYLLRYLEEAFAETVGLMRARGMSAQYIIEGFKFPLGNTYEITFSLLRHEAAGILLGPVVVGGLMYNVWYGVQR</sequence>
<proteinExistence type="predicted"/>
<reference evidence="2 3" key="1">
    <citation type="submission" date="2015-06" db="EMBL/GenBank/DDBJ databases">
        <title>Genome sequencing of Cronobacter sp. strain DJ34 isolated from petroleum contaminated sludge of Duliajan Oil Fields, Assam, India.</title>
        <authorList>
            <person name="Pal S."/>
            <person name="Banerjee T.D."/>
            <person name="Roy A."/>
            <person name="Sar P."/>
            <person name="Kazy S.K."/>
        </authorList>
    </citation>
    <scope>NUCLEOTIDE SEQUENCE [LARGE SCALE GENOMIC DNA]</scope>
    <source>
        <strain evidence="2 3">DJ34</strain>
    </source>
</reference>
<dbReference type="RefSeq" id="WP_024556543.1">
    <property type="nucleotide sequence ID" value="NZ_LFEJ01000012.1"/>
</dbReference>
<feature type="transmembrane region" description="Helical" evidence="1">
    <location>
        <begin position="291"/>
        <end position="312"/>
    </location>
</feature>
<evidence type="ECO:0000256" key="1">
    <source>
        <dbReference type="SAM" id="Phobius"/>
    </source>
</evidence>
<feature type="transmembrane region" description="Helical" evidence="1">
    <location>
        <begin position="103"/>
        <end position="125"/>
    </location>
</feature>
<comment type="caution">
    <text evidence="2">The sequence shown here is derived from an EMBL/GenBank/DDBJ whole genome shotgun (WGS) entry which is preliminary data.</text>
</comment>
<organism evidence="2 3">
    <name type="scientific">Franconibacter pulveris</name>
    <dbReference type="NCBI Taxonomy" id="435910"/>
    <lineage>
        <taxon>Bacteria</taxon>
        <taxon>Pseudomonadati</taxon>
        <taxon>Pseudomonadota</taxon>
        <taxon>Gammaproteobacteria</taxon>
        <taxon>Enterobacterales</taxon>
        <taxon>Enterobacteriaceae</taxon>
        <taxon>Franconibacter</taxon>
    </lineage>
</organism>
<dbReference type="EMBL" id="LFEJ01000012">
    <property type="protein sequence ID" value="KMV35271.1"/>
    <property type="molecule type" value="Genomic_DNA"/>
</dbReference>
<evidence type="ECO:0000313" key="3">
    <source>
        <dbReference type="Proteomes" id="UP000037315"/>
    </source>
</evidence>
<dbReference type="AlphaFoldDB" id="A0A0J8VQ18"/>
<keyword evidence="1" id="KW-0812">Transmembrane</keyword>
<evidence type="ECO:0000313" key="2">
    <source>
        <dbReference type="EMBL" id="KMV35271.1"/>
    </source>
</evidence>
<protein>
    <submittedName>
        <fullName evidence="2">Uncharacterized protein</fullName>
    </submittedName>
</protein>
<dbReference type="Proteomes" id="UP000037315">
    <property type="component" value="Unassembled WGS sequence"/>
</dbReference>
<gene>
    <name evidence="2" type="ORF">ACH50_08545</name>
</gene>